<reference evidence="2 3" key="1">
    <citation type="submission" date="2013-02" db="EMBL/GenBank/DDBJ databases">
        <title>The Genome Annotation of Plasmodium falciparum MaliPS096_E11.</title>
        <authorList>
            <consortium name="The Broad Institute Genome Sequencing Platform"/>
            <consortium name="The Broad Institute Genome Sequencing Center for Infectious Disease"/>
            <person name="Neafsey D."/>
            <person name="Hoffman S."/>
            <person name="Volkman S."/>
            <person name="Rosenthal P."/>
            <person name="Walker B."/>
            <person name="Young S.K."/>
            <person name="Zeng Q."/>
            <person name="Gargeya S."/>
            <person name="Fitzgerald M."/>
            <person name="Haas B."/>
            <person name="Abouelleil A."/>
            <person name="Allen A.W."/>
            <person name="Alvarado L."/>
            <person name="Arachchi H.M."/>
            <person name="Berlin A.M."/>
            <person name="Chapman S.B."/>
            <person name="Gainer-Dewar J."/>
            <person name="Goldberg J."/>
            <person name="Griggs A."/>
            <person name="Gujja S."/>
            <person name="Hansen M."/>
            <person name="Howarth C."/>
            <person name="Imamovic A."/>
            <person name="Ireland A."/>
            <person name="Larimer J."/>
            <person name="McCowan C."/>
            <person name="Murphy C."/>
            <person name="Pearson M."/>
            <person name="Poon T.W."/>
            <person name="Priest M."/>
            <person name="Roberts A."/>
            <person name="Saif S."/>
            <person name="Shea T."/>
            <person name="Sisk P."/>
            <person name="Sykes S."/>
            <person name="Wortman J."/>
            <person name="Nusbaum C."/>
            <person name="Birren B."/>
        </authorList>
    </citation>
    <scope>NUCLEOTIDE SEQUENCE [LARGE SCALE GENOMIC DNA]</scope>
    <source>
        <strain evidence="2 3">MaliPS096_E11</strain>
    </source>
</reference>
<accession>A0A024WVZ9</accession>
<dbReference type="OrthoDB" id="387338at2759"/>
<proteinExistence type="predicted"/>
<evidence type="ECO:0000313" key="2">
    <source>
        <dbReference type="EMBL" id="ETW50681.1"/>
    </source>
</evidence>
<dbReference type="AlphaFoldDB" id="A0A024WVZ9"/>
<sequence>MTSKKMVLCNDNYTQQNIQEIDKTNVQDNNENKMVTHYDIQTRDKKVMMKDMEKSNFMDKLNYIFFTAINNTSSTMKNNTHDNITSNNTTHENNNSNNNNCSNNYNSYNFQIKEVSQEYLFENMNMDHIQTNMNYNIKRRIYETDIYDIQIIKKGYNYIYIKDGEWKYFFCVLFYLQNNIGLKNDIICKHYCKIYHRGDYILKQINDNNSSDICTNYFLAFFEDIYFNKHQLNNLELAILIKKKSYEFIFEITKYKTPDIIHNFHYIYIDEYKKTNNCLNIFDVNHNSYYIIPFIFKTTQTYHHHKHNIHDDEKQNNEHLSNQINFCCDTLKDWNESIYFITKKMEENNNENVTNRKQNEQKIHYVNKKLNQWIHVFKQERNIKHL</sequence>
<protein>
    <submittedName>
        <fullName evidence="2">Uncharacterized protein</fullName>
    </submittedName>
</protein>
<gene>
    <name evidence="2" type="ORF">PFMALIP_01408</name>
</gene>
<feature type="compositionally biased region" description="Low complexity" evidence="1">
    <location>
        <begin position="83"/>
        <end position="100"/>
    </location>
</feature>
<feature type="region of interest" description="Disordered" evidence="1">
    <location>
        <begin position="78"/>
        <end position="100"/>
    </location>
</feature>
<name>A0A024WVZ9_PLAFA</name>
<dbReference type="Proteomes" id="UP000030699">
    <property type="component" value="Unassembled WGS sequence"/>
</dbReference>
<dbReference type="EMBL" id="KI925517">
    <property type="protein sequence ID" value="ETW50681.1"/>
    <property type="molecule type" value="Genomic_DNA"/>
</dbReference>
<organism evidence="2 3">
    <name type="scientific">Plasmodium falciparum MaliPS096_E11</name>
    <dbReference type="NCBI Taxonomy" id="1036727"/>
    <lineage>
        <taxon>Eukaryota</taxon>
        <taxon>Sar</taxon>
        <taxon>Alveolata</taxon>
        <taxon>Apicomplexa</taxon>
        <taxon>Aconoidasida</taxon>
        <taxon>Haemosporida</taxon>
        <taxon>Plasmodiidae</taxon>
        <taxon>Plasmodium</taxon>
        <taxon>Plasmodium (Laverania)</taxon>
    </lineage>
</organism>
<evidence type="ECO:0000256" key="1">
    <source>
        <dbReference type="SAM" id="MobiDB-lite"/>
    </source>
</evidence>
<evidence type="ECO:0000313" key="3">
    <source>
        <dbReference type="Proteomes" id="UP000030699"/>
    </source>
</evidence>
<reference evidence="2 3" key="2">
    <citation type="submission" date="2013-02" db="EMBL/GenBank/DDBJ databases">
        <title>The Genome Sequence of Plasmodium falciparum MaliPS096_E11.</title>
        <authorList>
            <consortium name="The Broad Institute Genome Sequencing Platform"/>
            <consortium name="The Broad Institute Genome Sequencing Center for Infectious Disease"/>
            <person name="Neafsey D."/>
            <person name="Cheeseman I."/>
            <person name="Volkman S."/>
            <person name="Adams J."/>
            <person name="Walker B."/>
            <person name="Young S.K."/>
            <person name="Zeng Q."/>
            <person name="Gargeya S."/>
            <person name="Fitzgerald M."/>
            <person name="Haas B."/>
            <person name="Abouelleil A."/>
            <person name="Alvarado L."/>
            <person name="Arachchi H.M."/>
            <person name="Berlin A.M."/>
            <person name="Chapman S.B."/>
            <person name="Dewar J."/>
            <person name="Goldberg J."/>
            <person name="Griggs A."/>
            <person name="Gujja S."/>
            <person name="Hansen M."/>
            <person name="Howarth C."/>
            <person name="Imamovic A."/>
            <person name="Larimer J."/>
            <person name="McCowan C."/>
            <person name="Murphy C."/>
            <person name="Neiman D."/>
            <person name="Pearson M."/>
            <person name="Priest M."/>
            <person name="Roberts A."/>
            <person name="Saif S."/>
            <person name="Shea T."/>
            <person name="Sisk P."/>
            <person name="Sykes S."/>
            <person name="Wortman J."/>
            <person name="Nusbaum C."/>
            <person name="Birren B."/>
        </authorList>
    </citation>
    <scope>NUCLEOTIDE SEQUENCE [LARGE SCALE GENOMIC DNA]</scope>
    <source>
        <strain evidence="2 3">MaliPS096_E11</strain>
    </source>
</reference>